<dbReference type="Proteomes" id="UP000178603">
    <property type="component" value="Unassembled WGS sequence"/>
</dbReference>
<dbReference type="EMBL" id="MGGW01000014">
    <property type="protein sequence ID" value="OGM54435.1"/>
    <property type="molecule type" value="Genomic_DNA"/>
</dbReference>
<evidence type="ECO:0000313" key="2">
    <source>
        <dbReference type="Proteomes" id="UP000178603"/>
    </source>
</evidence>
<sequence>MTIENRVAGVDLNNDKIDTDYRAALHRKISKAEIDLQAIRRLIHGDFGQPLSGEAALVLHNIGNILFEKRGGREMIYLSALSPFGLDSILARTSPLKVAHVTGRTADVVADPTTQLATEVYRRRSQGNKNGIKLGAVHKCVRLQRYTDKNYLTSFEMFGTADSILRHTNNRSPEISILRNLIDYYLNAIGEISPGSNLEVCVGNVGIANKILPESSSSLSSAELETQGKFLTESFADNLQGRLPQKIINLPETQKQAGGLNIGGELLTIERVLTSLPPKPNVTYTFQLDRLYGRGHYSGQVFTIFVGDVDFIDGGVVDWVARLSSNLKETTVVSGFGTELFARQLVRTGTP</sequence>
<gene>
    <name evidence="1" type="ORF">A3E44_00010</name>
</gene>
<name>A0A1F8AT94_9BACT</name>
<organism evidence="1 2">
    <name type="scientific">Candidatus Woesebacteria bacterium RIFCSPHIGHO2_12_FULL_41_24</name>
    <dbReference type="NCBI Taxonomy" id="1802510"/>
    <lineage>
        <taxon>Bacteria</taxon>
        <taxon>Candidatus Woeseibacteriota</taxon>
    </lineage>
</organism>
<protein>
    <submittedName>
        <fullName evidence="1">Uncharacterized protein</fullName>
    </submittedName>
</protein>
<comment type="caution">
    <text evidence="1">The sequence shown here is derived from an EMBL/GenBank/DDBJ whole genome shotgun (WGS) entry which is preliminary data.</text>
</comment>
<evidence type="ECO:0000313" key="1">
    <source>
        <dbReference type="EMBL" id="OGM54435.1"/>
    </source>
</evidence>
<proteinExistence type="predicted"/>
<dbReference type="AlphaFoldDB" id="A0A1F8AT94"/>
<reference evidence="1 2" key="1">
    <citation type="journal article" date="2016" name="Nat. Commun.">
        <title>Thousands of microbial genomes shed light on interconnected biogeochemical processes in an aquifer system.</title>
        <authorList>
            <person name="Anantharaman K."/>
            <person name="Brown C.T."/>
            <person name="Hug L.A."/>
            <person name="Sharon I."/>
            <person name="Castelle C.J."/>
            <person name="Probst A.J."/>
            <person name="Thomas B.C."/>
            <person name="Singh A."/>
            <person name="Wilkins M.J."/>
            <person name="Karaoz U."/>
            <person name="Brodie E.L."/>
            <person name="Williams K.H."/>
            <person name="Hubbard S.S."/>
            <person name="Banfield J.F."/>
        </authorList>
    </citation>
    <scope>NUCLEOTIDE SEQUENCE [LARGE SCALE GENOMIC DNA]</scope>
</reference>
<accession>A0A1F8AT94</accession>